<dbReference type="PANTHER" id="PTHR11705">
    <property type="entry name" value="PROTEASE FAMILY M14 CARBOXYPEPTIDASE A,B"/>
    <property type="match status" value="1"/>
</dbReference>
<comment type="similarity">
    <text evidence="2 7">Belongs to the peptidase M14 family.</text>
</comment>
<dbReference type="InterPro" id="IPR000834">
    <property type="entry name" value="Peptidase_M14"/>
</dbReference>
<protein>
    <submittedName>
        <fullName evidence="10">Peptidase M14</fullName>
    </submittedName>
</protein>
<keyword evidence="5" id="KW-0862">Zinc</keyword>
<proteinExistence type="inferred from homology"/>
<evidence type="ECO:0000313" key="11">
    <source>
        <dbReference type="Proteomes" id="UP000028782"/>
    </source>
</evidence>
<dbReference type="EMBL" id="CP006704">
    <property type="protein sequence ID" value="AIJ45963.1"/>
    <property type="molecule type" value="Genomic_DNA"/>
</dbReference>
<comment type="caution">
    <text evidence="7">Lacks conserved residue(s) required for the propagation of feature annotation.</text>
</comment>
<dbReference type="GO" id="GO:0004181">
    <property type="term" value="F:metallocarboxypeptidase activity"/>
    <property type="evidence" value="ECO:0007669"/>
    <property type="project" value="InterPro"/>
</dbReference>
<evidence type="ECO:0000259" key="9">
    <source>
        <dbReference type="PROSITE" id="PS52035"/>
    </source>
</evidence>
<feature type="region of interest" description="Disordered" evidence="8">
    <location>
        <begin position="97"/>
        <end position="157"/>
    </location>
</feature>
<reference evidence="10 11" key="1">
    <citation type="journal article" date="2014" name="Genome Announc.">
        <title>Complete Genome Sequence of Polychlorinated Biphenyl Degrader Comamonas testosteroni TK102 (NBRC 109938).</title>
        <authorList>
            <person name="Fukuda K."/>
            <person name="Hosoyama A."/>
            <person name="Tsuchikane K."/>
            <person name="Ohji S."/>
            <person name="Yamazoe A."/>
            <person name="Fujita N."/>
            <person name="Shintani M."/>
            <person name="Kimbara K."/>
        </authorList>
    </citation>
    <scope>NUCLEOTIDE SEQUENCE [LARGE SCALE GENOMIC DNA]</scope>
    <source>
        <strain evidence="10">TK102</strain>
    </source>
</reference>
<dbReference type="Proteomes" id="UP000028782">
    <property type="component" value="Chromosome"/>
</dbReference>
<keyword evidence="3" id="KW-0645">Protease</keyword>
<sequence>MQPFCFFQLQHRCPLTADRKPADLIWAPDVRSLSFRSWHVLFICVELMTFLTKPVFSHAKRTQSVWTQSMLKLTIVGSAVLLTACANVQLQPWTGMSGPAPTANAPAATSPTPPSTVSQPVPPSPQLTSLPYNPAIESRFPDPTTLYDTPGLGNGRQQFSTQTEISAWLQSVSSKASNGSQLSTVTIGTSQRGLPIQALIATRGQSTQATAINSNDKPTVLLVGGQRGDEPASTEALLVVARELGQGGLLAPLLQQINIIILPRANPDAAGSASHVTADGTDLVHDHLLLSTPEAQALARLTRNYRPAAVIDLREFAAAGVLLQKFQAVQRYDVLLQPAATANAHEFVNKAAREWFSLPVRNALKQAELSNEWFFQPSAQPEDKSLSMADLTADTLANTSSLKNSVALLIASRGSDLDRLHIQRRVHSLVTAATAALRATAEKSKNLKQVESFVSRDISALACRSTLTIQARQTPEQRTIHMLQADSGQEIEARVDWNSSLSIKPEQSRHRPCGYWLSADSARAVDRLRLQGVQVMQIAESGQMLAENYTPSRSGSNTPVLTRGAIEAPMGSYYITLNQAKAHLATAALEPDTPFSYVSKSLITAPTDIARVVAAPSVVFEEEME</sequence>
<organism evidence="10 11">
    <name type="scientific">Comamonas testosteroni TK102</name>
    <dbReference type="NCBI Taxonomy" id="1392005"/>
    <lineage>
        <taxon>Bacteria</taxon>
        <taxon>Pseudomonadati</taxon>
        <taxon>Pseudomonadota</taxon>
        <taxon>Betaproteobacteria</taxon>
        <taxon>Burkholderiales</taxon>
        <taxon>Comamonadaceae</taxon>
        <taxon>Comamonas</taxon>
    </lineage>
</organism>
<dbReference type="Gene3D" id="3.40.630.10">
    <property type="entry name" value="Zn peptidases"/>
    <property type="match status" value="1"/>
</dbReference>
<evidence type="ECO:0000256" key="3">
    <source>
        <dbReference type="ARBA" id="ARBA00022670"/>
    </source>
</evidence>
<dbReference type="SUPFAM" id="SSF53187">
    <property type="entry name" value="Zn-dependent exopeptidases"/>
    <property type="match status" value="1"/>
</dbReference>
<dbReference type="SMART" id="SM00631">
    <property type="entry name" value="Zn_pept"/>
    <property type="match status" value="1"/>
</dbReference>
<evidence type="ECO:0000256" key="7">
    <source>
        <dbReference type="PROSITE-ProRule" id="PRU01379"/>
    </source>
</evidence>
<name>A0A076PK21_COMTE</name>
<evidence type="ECO:0000256" key="4">
    <source>
        <dbReference type="ARBA" id="ARBA00022801"/>
    </source>
</evidence>
<evidence type="ECO:0000256" key="6">
    <source>
        <dbReference type="ARBA" id="ARBA00023049"/>
    </source>
</evidence>
<evidence type="ECO:0000256" key="8">
    <source>
        <dbReference type="SAM" id="MobiDB-lite"/>
    </source>
</evidence>
<keyword evidence="6" id="KW-0482">Metalloprotease</keyword>
<dbReference type="Pfam" id="PF00246">
    <property type="entry name" value="Peptidase_M14"/>
    <property type="match status" value="1"/>
</dbReference>
<evidence type="ECO:0000256" key="5">
    <source>
        <dbReference type="ARBA" id="ARBA00022833"/>
    </source>
</evidence>
<dbReference type="PANTHER" id="PTHR11705:SF143">
    <property type="entry name" value="SLL0236 PROTEIN"/>
    <property type="match status" value="1"/>
</dbReference>
<dbReference type="GO" id="GO:0005615">
    <property type="term" value="C:extracellular space"/>
    <property type="evidence" value="ECO:0007669"/>
    <property type="project" value="TreeGrafter"/>
</dbReference>
<accession>A0A076PK21</accession>
<feature type="compositionally biased region" description="Low complexity" evidence="8">
    <location>
        <begin position="99"/>
        <end position="119"/>
    </location>
</feature>
<evidence type="ECO:0000256" key="2">
    <source>
        <dbReference type="ARBA" id="ARBA00005988"/>
    </source>
</evidence>
<dbReference type="GO" id="GO:0006508">
    <property type="term" value="P:proteolysis"/>
    <property type="evidence" value="ECO:0007669"/>
    <property type="project" value="UniProtKB-KW"/>
</dbReference>
<dbReference type="AlphaFoldDB" id="A0A076PK21"/>
<evidence type="ECO:0000313" key="10">
    <source>
        <dbReference type="EMBL" id="AIJ45963.1"/>
    </source>
</evidence>
<keyword evidence="4" id="KW-0378">Hydrolase</keyword>
<dbReference type="KEGG" id="ctes:O987_09155"/>
<dbReference type="PROSITE" id="PS52035">
    <property type="entry name" value="PEPTIDASE_M14"/>
    <property type="match status" value="1"/>
</dbReference>
<comment type="cofactor">
    <cofactor evidence="1">
        <name>Zn(2+)</name>
        <dbReference type="ChEBI" id="CHEBI:29105"/>
    </cofactor>
</comment>
<feature type="domain" description="Peptidase M14" evidence="9">
    <location>
        <begin position="158"/>
        <end position="440"/>
    </location>
</feature>
<evidence type="ECO:0000256" key="1">
    <source>
        <dbReference type="ARBA" id="ARBA00001947"/>
    </source>
</evidence>
<dbReference type="GO" id="GO:0008270">
    <property type="term" value="F:zinc ion binding"/>
    <property type="evidence" value="ECO:0007669"/>
    <property type="project" value="InterPro"/>
</dbReference>
<dbReference type="HOGENOM" id="CLU_029909_0_0_4"/>
<gene>
    <name evidence="10" type="ORF">O987_09155</name>
</gene>